<sequence>MLTELELFLIEQTKITIEDTNLREEKTKGILKGYDVDILENLICSILESKQLRQELFKTTFRPALGHLLSLLLDTFGCFQIDIEIRKKCAYLICEITNLKYKELSSNFIAFILPGIFLRIKNVILQQIHSIEILQFSCKILSNILIISFLPLFKQQNLIENKIISTSSIIIFERNDEWIKMAKEKIFPQFCSILTNLSSSKIDLIRFEAVKLTCTIFDFKGEFCEFYIFLK</sequence>
<accession>A0ACB0YR10</accession>
<protein>
    <submittedName>
        <fullName evidence="1">Uncharacterized protein</fullName>
    </submittedName>
</protein>
<keyword evidence="2" id="KW-1185">Reference proteome</keyword>
<dbReference type="EMBL" id="CAVMJV010000016">
    <property type="protein sequence ID" value="CAK5057706.1"/>
    <property type="molecule type" value="Genomic_DNA"/>
</dbReference>
<name>A0ACB0YR10_MELEN</name>
<proteinExistence type="predicted"/>
<evidence type="ECO:0000313" key="1">
    <source>
        <dbReference type="EMBL" id="CAK5057706.1"/>
    </source>
</evidence>
<organism evidence="1 2">
    <name type="scientific">Meloidogyne enterolobii</name>
    <name type="common">Root-knot nematode worm</name>
    <name type="synonym">Meloidogyne mayaguensis</name>
    <dbReference type="NCBI Taxonomy" id="390850"/>
    <lineage>
        <taxon>Eukaryota</taxon>
        <taxon>Metazoa</taxon>
        <taxon>Ecdysozoa</taxon>
        <taxon>Nematoda</taxon>
        <taxon>Chromadorea</taxon>
        <taxon>Rhabditida</taxon>
        <taxon>Tylenchina</taxon>
        <taxon>Tylenchomorpha</taxon>
        <taxon>Tylenchoidea</taxon>
        <taxon>Meloidogynidae</taxon>
        <taxon>Meloidogyninae</taxon>
        <taxon>Meloidogyne</taxon>
    </lineage>
</organism>
<dbReference type="Proteomes" id="UP001497535">
    <property type="component" value="Unassembled WGS sequence"/>
</dbReference>
<reference evidence="1" key="1">
    <citation type="submission" date="2023-11" db="EMBL/GenBank/DDBJ databases">
        <authorList>
            <person name="Poullet M."/>
        </authorList>
    </citation>
    <scope>NUCLEOTIDE SEQUENCE</scope>
    <source>
        <strain evidence="1">E1834</strain>
    </source>
</reference>
<comment type="caution">
    <text evidence="1">The sequence shown here is derived from an EMBL/GenBank/DDBJ whole genome shotgun (WGS) entry which is preliminary data.</text>
</comment>
<evidence type="ECO:0000313" key="2">
    <source>
        <dbReference type="Proteomes" id="UP001497535"/>
    </source>
</evidence>
<gene>
    <name evidence="1" type="ORF">MENTE1834_LOCUS15274</name>
</gene>